<organism evidence="1">
    <name type="scientific">Zea mays</name>
    <name type="common">Maize</name>
    <dbReference type="NCBI Taxonomy" id="4577"/>
    <lineage>
        <taxon>Eukaryota</taxon>
        <taxon>Viridiplantae</taxon>
        <taxon>Streptophyta</taxon>
        <taxon>Embryophyta</taxon>
        <taxon>Tracheophyta</taxon>
        <taxon>Spermatophyta</taxon>
        <taxon>Magnoliopsida</taxon>
        <taxon>Liliopsida</taxon>
        <taxon>Poales</taxon>
        <taxon>Poaceae</taxon>
        <taxon>PACMAD clade</taxon>
        <taxon>Panicoideae</taxon>
        <taxon>Andropogonodae</taxon>
        <taxon>Andropogoneae</taxon>
        <taxon>Tripsacinae</taxon>
        <taxon>Zea</taxon>
    </lineage>
</organism>
<protein>
    <submittedName>
        <fullName evidence="1">Uncharacterized protein</fullName>
    </submittedName>
</protein>
<accession>A0A3L6DWD4</accession>
<evidence type="ECO:0000313" key="1">
    <source>
        <dbReference type="EMBL" id="PWZ12940.1"/>
    </source>
</evidence>
<dbReference type="Proteomes" id="UP000251960">
    <property type="component" value="Chromosome 7"/>
</dbReference>
<dbReference type="EMBL" id="NCVQ01000008">
    <property type="protein sequence ID" value="PWZ12940.1"/>
    <property type="molecule type" value="Genomic_DNA"/>
</dbReference>
<sequence>LDPFSNICRPLKANGIYSVVCIPIRADSLSRLETLCPFFELSLIDSDYNTAFVEKKTAKA</sequence>
<comment type="caution">
    <text evidence="1">The sequence shown here is derived from an EMBL/GenBank/DDBJ whole genome shotgun (WGS) entry which is preliminary data.</text>
</comment>
<gene>
    <name evidence="1" type="ORF">Zm00014a_027044</name>
</gene>
<name>A0A3L6DWD4_MAIZE</name>
<proteinExistence type="predicted"/>
<reference evidence="1" key="1">
    <citation type="journal article" date="2018" name="Nat. Genet.">
        <title>Extensive intraspecific gene order and gene structural variations between Mo17 and other maize genomes.</title>
        <authorList>
            <person name="Sun S."/>
            <person name="Zhou Y."/>
            <person name="Chen J."/>
            <person name="Shi J."/>
            <person name="Zhao H."/>
            <person name="Zhao H."/>
            <person name="Song W."/>
            <person name="Zhang M."/>
            <person name="Cui Y."/>
            <person name="Dong X."/>
            <person name="Liu H."/>
            <person name="Ma X."/>
            <person name="Jiao Y."/>
            <person name="Wang B."/>
            <person name="Wei X."/>
            <person name="Stein J.C."/>
            <person name="Glaubitz J.C."/>
            <person name="Lu F."/>
            <person name="Yu G."/>
            <person name="Liang C."/>
            <person name="Fengler K."/>
            <person name="Li B."/>
            <person name="Rafalski A."/>
            <person name="Schnable P.S."/>
            <person name="Ware D.H."/>
            <person name="Buckler E.S."/>
            <person name="Lai J."/>
        </authorList>
    </citation>
    <scope>NUCLEOTIDE SEQUENCE [LARGE SCALE GENOMIC DNA]</scope>
    <source>
        <tissue evidence="1">Seedling</tissue>
    </source>
</reference>
<dbReference type="AlphaFoldDB" id="A0A3L6DWD4"/>
<feature type="non-terminal residue" evidence="1">
    <location>
        <position position="1"/>
    </location>
</feature>